<sequence>MPNNAIPGINNPVQANSESGVQQTTHGGHQDDHGPEAGRHDADAPAAGVYSGAADATQSSRDPEGGAPRRSAGSADQKDHRQKTNPWYADDRLGLVVAGLLVAGVLVVAWAVHRKE</sequence>
<keyword evidence="2" id="KW-1133">Transmembrane helix</keyword>
<gene>
    <name evidence="3" type="ORF">FCK90_07295</name>
</gene>
<proteinExistence type="predicted"/>
<feature type="compositionally biased region" description="Polar residues" evidence="1">
    <location>
        <begin position="11"/>
        <end position="27"/>
    </location>
</feature>
<dbReference type="EMBL" id="SZWF01000007">
    <property type="protein sequence ID" value="KAA9394279.1"/>
    <property type="molecule type" value="Genomic_DNA"/>
</dbReference>
<evidence type="ECO:0000313" key="4">
    <source>
        <dbReference type="Proteomes" id="UP000325957"/>
    </source>
</evidence>
<evidence type="ECO:0000256" key="1">
    <source>
        <dbReference type="SAM" id="MobiDB-lite"/>
    </source>
</evidence>
<accession>A0A5J5KX77</accession>
<keyword evidence="2" id="KW-0472">Membrane</keyword>
<name>A0A5J5KX77_9MICC</name>
<keyword evidence="4" id="KW-1185">Reference proteome</keyword>
<keyword evidence="2" id="KW-0812">Transmembrane</keyword>
<reference evidence="3 4" key="1">
    <citation type="submission" date="2019-05" db="EMBL/GenBank/DDBJ databases">
        <title>Kocuria coralli sp. nov., a novel actinobacterium isolated from coral reef seawater.</title>
        <authorList>
            <person name="Li J."/>
        </authorList>
    </citation>
    <scope>NUCLEOTIDE SEQUENCE [LARGE SCALE GENOMIC DNA]</scope>
    <source>
        <strain evidence="3 4">SCSIO 13007</strain>
    </source>
</reference>
<feature type="region of interest" description="Disordered" evidence="1">
    <location>
        <begin position="1"/>
        <end position="89"/>
    </location>
</feature>
<dbReference type="RefSeq" id="WP_158033650.1">
    <property type="nucleotide sequence ID" value="NZ_ML708616.1"/>
</dbReference>
<evidence type="ECO:0000313" key="3">
    <source>
        <dbReference type="EMBL" id="KAA9394279.1"/>
    </source>
</evidence>
<dbReference type="AlphaFoldDB" id="A0A5J5KX77"/>
<protein>
    <submittedName>
        <fullName evidence="3">Uncharacterized protein</fullName>
    </submittedName>
</protein>
<feature type="transmembrane region" description="Helical" evidence="2">
    <location>
        <begin position="93"/>
        <end position="112"/>
    </location>
</feature>
<evidence type="ECO:0000256" key="2">
    <source>
        <dbReference type="SAM" id="Phobius"/>
    </source>
</evidence>
<dbReference type="Proteomes" id="UP000325957">
    <property type="component" value="Unassembled WGS sequence"/>
</dbReference>
<feature type="compositionally biased region" description="Basic and acidic residues" evidence="1">
    <location>
        <begin position="28"/>
        <end position="43"/>
    </location>
</feature>
<organism evidence="3 4">
    <name type="scientific">Kocuria coralli</name>
    <dbReference type="NCBI Taxonomy" id="1461025"/>
    <lineage>
        <taxon>Bacteria</taxon>
        <taxon>Bacillati</taxon>
        <taxon>Actinomycetota</taxon>
        <taxon>Actinomycetes</taxon>
        <taxon>Micrococcales</taxon>
        <taxon>Micrococcaceae</taxon>
        <taxon>Kocuria</taxon>
    </lineage>
</organism>
<comment type="caution">
    <text evidence="3">The sequence shown here is derived from an EMBL/GenBank/DDBJ whole genome shotgun (WGS) entry which is preliminary data.</text>
</comment>